<dbReference type="AlphaFoldDB" id="A0A252F522"/>
<reference evidence="2 3" key="1">
    <citation type="submission" date="2017-05" db="EMBL/GenBank/DDBJ databases">
        <title>Butyricicoccus porcorum sp. nov. a butyrate-producing bacterium from the swine intestinal tract.</title>
        <authorList>
            <person name="Trachsel J."/>
            <person name="Humphrey S."/>
            <person name="Allen H.K."/>
        </authorList>
    </citation>
    <scope>NUCLEOTIDE SEQUENCE [LARGE SCALE GENOMIC DNA]</scope>
    <source>
        <strain evidence="2">BB10</strain>
    </source>
</reference>
<dbReference type="Proteomes" id="UP000194903">
    <property type="component" value="Unassembled WGS sequence"/>
</dbReference>
<protein>
    <recommendedName>
        <fullName evidence="1">HTH cro/C1-type domain-containing protein</fullName>
    </recommendedName>
</protein>
<proteinExistence type="predicted"/>
<dbReference type="Pfam" id="PF13443">
    <property type="entry name" value="HTH_26"/>
    <property type="match status" value="1"/>
</dbReference>
<name>A0A252F522_9FIRM</name>
<sequence>MIRYKCDIIQKLKDAGYNTTRIRKEKLISEATLTNIRKGKLIGWNQIDIICKLLNCDVGDIVEYAEGEMPTIEKRLNNLVH</sequence>
<dbReference type="InterPro" id="IPR001387">
    <property type="entry name" value="Cro/C1-type_HTH"/>
</dbReference>
<dbReference type="RefSeq" id="WP_087018138.1">
    <property type="nucleotide sequence ID" value="NZ_NHOC01000004.1"/>
</dbReference>
<evidence type="ECO:0000313" key="3">
    <source>
        <dbReference type="Proteomes" id="UP000194903"/>
    </source>
</evidence>
<dbReference type="OrthoDB" id="9805309at2"/>
<feature type="domain" description="HTH cro/C1-type" evidence="1">
    <location>
        <begin position="10"/>
        <end position="64"/>
    </location>
</feature>
<gene>
    <name evidence="2" type="ORF">CBW42_04340</name>
</gene>
<accession>A0A252F522</accession>
<keyword evidence="3" id="KW-1185">Reference proteome</keyword>
<evidence type="ECO:0000259" key="1">
    <source>
        <dbReference type="Pfam" id="PF13443"/>
    </source>
</evidence>
<dbReference type="EMBL" id="NHOC01000004">
    <property type="protein sequence ID" value="OUM20832.1"/>
    <property type="molecule type" value="Genomic_DNA"/>
</dbReference>
<evidence type="ECO:0000313" key="2">
    <source>
        <dbReference type="EMBL" id="OUM20832.1"/>
    </source>
</evidence>
<organism evidence="2 3">
    <name type="scientific">Butyricicoccus porcorum</name>
    <dbReference type="NCBI Taxonomy" id="1945634"/>
    <lineage>
        <taxon>Bacteria</taxon>
        <taxon>Bacillati</taxon>
        <taxon>Bacillota</taxon>
        <taxon>Clostridia</taxon>
        <taxon>Eubacteriales</taxon>
        <taxon>Butyricicoccaceae</taxon>
        <taxon>Butyricicoccus</taxon>
    </lineage>
</organism>
<comment type="caution">
    <text evidence="2">The sequence shown here is derived from an EMBL/GenBank/DDBJ whole genome shotgun (WGS) entry which is preliminary data.</text>
</comment>